<evidence type="ECO:0008006" key="3">
    <source>
        <dbReference type="Google" id="ProtNLM"/>
    </source>
</evidence>
<dbReference type="SUPFAM" id="SSF48371">
    <property type="entry name" value="ARM repeat"/>
    <property type="match status" value="1"/>
</dbReference>
<protein>
    <recommendedName>
        <fullName evidence="3">HEAT repeat protein</fullName>
    </recommendedName>
</protein>
<gene>
    <name evidence="1" type="ORF">B0H41_001085</name>
</gene>
<evidence type="ECO:0000313" key="2">
    <source>
        <dbReference type="Proteomes" id="UP001193748"/>
    </source>
</evidence>
<dbReference type="EMBL" id="JABSWW010000001">
    <property type="protein sequence ID" value="NRT87406.1"/>
    <property type="molecule type" value="Genomic_DNA"/>
</dbReference>
<evidence type="ECO:0000313" key="1">
    <source>
        <dbReference type="EMBL" id="NRT87406.1"/>
    </source>
</evidence>
<comment type="caution">
    <text evidence="1">The sequence shown here is derived from an EMBL/GenBank/DDBJ whole genome shotgun (WGS) entry which is preliminary data.</text>
</comment>
<dbReference type="Gene3D" id="1.25.10.10">
    <property type="entry name" value="Leucine-rich Repeat Variant"/>
    <property type="match status" value="1"/>
</dbReference>
<name>A0AAX0AWT5_CLOBE</name>
<organism evidence="1 2">
    <name type="scientific">Clostridium beijerinckii</name>
    <name type="common">Clostridium MP</name>
    <dbReference type="NCBI Taxonomy" id="1520"/>
    <lineage>
        <taxon>Bacteria</taxon>
        <taxon>Bacillati</taxon>
        <taxon>Bacillota</taxon>
        <taxon>Clostridia</taxon>
        <taxon>Eubacteriales</taxon>
        <taxon>Clostridiaceae</taxon>
        <taxon>Clostridium</taxon>
    </lineage>
</organism>
<reference evidence="1" key="2">
    <citation type="journal article" date="2022" name="Nat. Biotechnol.">
        <title>Carbon-negative production of acetone and isopropanol by gas fermentation at industrial pilot scale.</title>
        <authorList>
            <person name="Liew F.E."/>
            <person name="Nogle R."/>
            <person name="Abdalla T."/>
            <person name="Rasor B.J."/>
            <person name="Canter C."/>
            <person name="Jensen R.O."/>
            <person name="Wang L."/>
            <person name="Strutz J."/>
            <person name="Chirania P."/>
            <person name="De Tissera S."/>
            <person name="Mueller A.P."/>
            <person name="Ruan Z."/>
            <person name="Gao A."/>
            <person name="Tran L."/>
            <person name="Engle N.L."/>
            <person name="Bromley J.C."/>
            <person name="Daniell J."/>
            <person name="Conrado R."/>
            <person name="Tschaplinski T.J."/>
            <person name="Giannone R.J."/>
            <person name="Hettich R.L."/>
            <person name="Karim A.S."/>
            <person name="Simpson S.D."/>
            <person name="Brown S.D."/>
            <person name="Leang C."/>
            <person name="Jewett M.C."/>
            <person name="Kopke M."/>
        </authorList>
    </citation>
    <scope>NUCLEOTIDE SEQUENCE</scope>
    <source>
        <strain evidence="1">DJ080</strain>
    </source>
</reference>
<dbReference type="RefSeq" id="WP_173710400.1">
    <property type="nucleotide sequence ID" value="NZ_JABSWW010000001.1"/>
</dbReference>
<dbReference type="InterPro" id="IPR016024">
    <property type="entry name" value="ARM-type_fold"/>
</dbReference>
<accession>A0AAX0AWT5</accession>
<dbReference type="AlphaFoldDB" id="A0AAX0AWT5"/>
<reference evidence="1" key="1">
    <citation type="submission" date="2020-05" db="EMBL/GenBank/DDBJ databases">
        <authorList>
            <person name="Brown S."/>
            <person name="Huntemann M."/>
            <person name="Clum A."/>
            <person name="Spunde A."/>
            <person name="Palaniappan K."/>
            <person name="Ritter S."/>
            <person name="Mikhailova N."/>
            <person name="Chen I.-M."/>
            <person name="Stamatis D."/>
            <person name="Reddy T."/>
            <person name="O'Malley R."/>
            <person name="Daum C."/>
            <person name="Shapiro N."/>
            <person name="Ivanova N."/>
            <person name="Kyrpides N."/>
            <person name="Woyke T."/>
        </authorList>
    </citation>
    <scope>NUCLEOTIDE SEQUENCE</scope>
    <source>
        <strain evidence="1">DJ080</strain>
    </source>
</reference>
<dbReference type="Proteomes" id="UP001193748">
    <property type="component" value="Unassembled WGS sequence"/>
</dbReference>
<dbReference type="InterPro" id="IPR011989">
    <property type="entry name" value="ARM-like"/>
</dbReference>
<proteinExistence type="predicted"/>
<sequence>MFFSKDIMDKKNLLNELDSLGYSDRANRIATLGQDNGSKQYSKLLYSLLEGGAYEASLALVGAGVIKESKIILLALKHPAPNIRNKAVGLLAKLASDSDIEGEIVDLSYDCRRKLLHSVTAINRQGVAEKLLPFVYSKWGAKEAAILLPACSEETVTKWISDIGYAVVNWYKLAVRHSDIVLEYFKSSLEKAPTEKRIYVWYRFASAIETLCISKADFILDCAINLGPTNVIYLGLKRELSTLIRINPDKVYMLLTTNETRKELLSNGVPASILKRKNYLSNNQWIGIAKLLADSPSHIAKLLHYMAPSNRKEIFEAVYEEDKRRVRTFSEAVLYELPNELRDKEASRMLGLREIYDNKERTIMITACRHIDTSRKILQKAAQSSNADERARALVQLIKSTALSRKGVNDTLMFLSRIKNDQDPVRNAAFSELSNCPPSIFKDDNTKELTLLVDSIIEARDTSFGTLSAAQKLAFNLMKYNASNPQSEIFKFSISTIIKRAKKTGQLTLPALDKNLPKGVEKILFEELYKLAVEANKRENYSFVISLATSLGKRGWNIVKLQGLLKDAIMAKPGSIAVQAVKHWLANKKTRDERVKELLSLDKSAITINEVFLHLHYRRQEWLDPFISGCVIKGRFLTGKTIYVVPAENGFNRWLPRQQNALGIMLEKIALDSKRGIWERSRAIRIIAGMPDFTSNKIVEFLEDKEVAIIEAALHGLSLTQEPEKALSILLENLDGDRARVAMYSIPRCIRKMNPELVTSILKELLKRDKLKITVRKEAIRLLGTCKTSESILLLINEFEKSNLHKDVIVAIGHAARQFLDDERGWNILGTMASSSQGDVVKSLLHQVPYELSEEYRPRYLDLIIKIANHIDADVGKEAFIAMRKWTDGNEDIIAVTAAKAITNLKDTTRWKEAMNTLIETCRDGKVNKFIVGIFKELSSAIISNEWNASNERDLPHRQRLMKLADRLITLPNFTRIRLTDLYMGIIDCLGTNETLKCVLARFYLAAIDLNNVEKSITYINNIAKCIKDQPYFMNNVYKEILKNLKDSKGYCNPETMLQIVDAIWSKGCYEAQYLALSLLEAAGSTLLWRDDCTHRLRLYRSHTNINIRSLALDIWTIID</sequence>